<evidence type="ECO:0000256" key="3">
    <source>
        <dbReference type="ARBA" id="ARBA00022989"/>
    </source>
</evidence>
<evidence type="ECO:0000256" key="1">
    <source>
        <dbReference type="ARBA" id="ARBA00004370"/>
    </source>
</evidence>
<dbReference type="GO" id="GO:0016020">
    <property type="term" value="C:membrane"/>
    <property type="evidence" value="ECO:0007669"/>
    <property type="project" value="UniProtKB-SubCell"/>
</dbReference>
<sequence length="432" mass="44668">MATPKTPRKRAVKAQVAQDGSAGEPLVDATTETPPSVSDVSEPAKVEDSAVAQDGAADTTSPAPTEETVDVAEQPVEPETPEEKPEIAKEVEVAAPPPPVVKSGPGFVPLVLGGVVAAGIGFGLAQYIKPEGWPFPGTSTMQADYEQQAKDIADLRAQIAALPKEDASTALMGEVEQIRDIANTALETAQAATPAPQTDVTPQLETLAARITALENRVPEGETVEPAAIQALKADIATLRSGLDEQKAAAQEIIDAAEVTRANAVAEAQTVLLQAAVSNVEAAMQNGLPFAEPLATLADAGITIPQTLTDHAENGVPTITALTESFDVAARAALNQSLRENMGSTWTERAGSFLRSQTGARSLTPQQGDDPDAVLSRANAAVAAGDLQTALTEIEALPPVAQDALGDWVAQAKLRQDAQAATAELTAALSER</sequence>
<dbReference type="KEGG" id="pseb:EOK75_08905"/>
<protein>
    <recommendedName>
        <fullName evidence="8">Mitochondrial inner membrane protein</fullName>
    </recommendedName>
</protein>
<keyword evidence="3" id="KW-1133">Transmembrane helix</keyword>
<comment type="subcellular location">
    <subcellularLocation>
        <location evidence="1">Membrane</location>
    </subcellularLocation>
</comment>
<dbReference type="Pfam" id="PF09731">
    <property type="entry name" value="Mitofilin"/>
    <property type="match status" value="1"/>
</dbReference>
<evidence type="ECO:0000313" key="7">
    <source>
        <dbReference type="Proteomes" id="UP000298631"/>
    </source>
</evidence>
<dbReference type="Proteomes" id="UP000298631">
    <property type="component" value="Chromosome"/>
</dbReference>
<feature type="region of interest" description="Disordered" evidence="5">
    <location>
        <begin position="1"/>
        <end position="86"/>
    </location>
</feature>
<dbReference type="InterPro" id="IPR019133">
    <property type="entry name" value="MIC60"/>
</dbReference>
<evidence type="ECO:0008006" key="8">
    <source>
        <dbReference type="Google" id="ProtNLM"/>
    </source>
</evidence>
<dbReference type="EMBL" id="CP039964">
    <property type="protein sequence ID" value="QCO55850.1"/>
    <property type="molecule type" value="Genomic_DNA"/>
</dbReference>
<evidence type="ECO:0000256" key="4">
    <source>
        <dbReference type="ARBA" id="ARBA00023136"/>
    </source>
</evidence>
<keyword evidence="2" id="KW-0812">Transmembrane</keyword>
<proteinExistence type="predicted"/>
<accession>A0A4P8EFI3</accession>
<keyword evidence="7" id="KW-1185">Reference proteome</keyword>
<organism evidence="6 7">
    <name type="scientific">Pseudorhodobacter turbinis</name>
    <dbReference type="NCBI Taxonomy" id="2500533"/>
    <lineage>
        <taxon>Bacteria</taxon>
        <taxon>Pseudomonadati</taxon>
        <taxon>Pseudomonadota</taxon>
        <taxon>Alphaproteobacteria</taxon>
        <taxon>Rhodobacterales</taxon>
        <taxon>Paracoccaceae</taxon>
        <taxon>Pseudorhodobacter</taxon>
    </lineage>
</organism>
<keyword evidence="4" id="KW-0472">Membrane</keyword>
<dbReference type="OrthoDB" id="7659420at2"/>
<evidence type="ECO:0000256" key="5">
    <source>
        <dbReference type="SAM" id="MobiDB-lite"/>
    </source>
</evidence>
<evidence type="ECO:0000256" key="2">
    <source>
        <dbReference type="ARBA" id="ARBA00022692"/>
    </source>
</evidence>
<name>A0A4P8EFI3_9RHOB</name>
<feature type="compositionally biased region" description="Polar residues" evidence="5">
    <location>
        <begin position="30"/>
        <end position="39"/>
    </location>
</feature>
<evidence type="ECO:0000313" key="6">
    <source>
        <dbReference type="EMBL" id="QCO55850.1"/>
    </source>
</evidence>
<feature type="compositionally biased region" description="Basic residues" evidence="5">
    <location>
        <begin position="1"/>
        <end position="12"/>
    </location>
</feature>
<dbReference type="AlphaFoldDB" id="A0A4P8EFI3"/>
<dbReference type="RefSeq" id="WP_137193611.1">
    <property type="nucleotide sequence ID" value="NZ_CP039964.1"/>
</dbReference>
<reference evidence="6 7" key="1">
    <citation type="submission" date="2019-05" db="EMBL/GenBank/DDBJ databases">
        <title>Pseudorhodobacter turbinis sp. nov., isolated from the gut of the Korean turban shell.</title>
        <authorList>
            <person name="Jeong Y.-S."/>
            <person name="Kang W.-R."/>
            <person name="Bae J.-W."/>
        </authorList>
    </citation>
    <scope>NUCLEOTIDE SEQUENCE [LARGE SCALE GENOMIC DNA]</scope>
    <source>
        <strain evidence="6 7">S12M18</strain>
    </source>
</reference>
<gene>
    <name evidence="6" type="ORF">EOK75_08905</name>
</gene>